<feature type="transmembrane region" description="Helical" evidence="7">
    <location>
        <begin position="36"/>
        <end position="56"/>
    </location>
</feature>
<dbReference type="PANTHER" id="PTHR30506:SF3">
    <property type="entry name" value="UPF0126 INNER MEMBRANE PROTEIN YADS-RELATED"/>
    <property type="match status" value="1"/>
</dbReference>
<dbReference type="InterPro" id="IPR005115">
    <property type="entry name" value="Gly_transporter"/>
</dbReference>
<proteinExistence type="inferred from homology"/>
<sequence length="204" mass="21679">MIASLATFSSVIETLGIVAFAMSGVFAALGKKLDMFGVLVIAFVTSVGGGTVRDLLIGATPVAWLKDTHTLQIILVTTILTLLLRKRIGNFQRTLMVFDALGLGLFTVIGIQKGLAFGLNPGVCVALGTISGCFGGVVRDILLNHIPALFHAKELYATTCIAGGTVYFLLNGVLDQEAVQTIAALVISSFRIISYLRKWHLPSL</sequence>
<feature type="domain" description="Glycine transporter" evidence="8">
    <location>
        <begin position="11"/>
        <end position="85"/>
    </location>
</feature>
<organism evidence="9 10">
    <name type="scientific">Mucilaginibacter corticis</name>
    <dbReference type="NCBI Taxonomy" id="2597670"/>
    <lineage>
        <taxon>Bacteria</taxon>
        <taxon>Pseudomonadati</taxon>
        <taxon>Bacteroidota</taxon>
        <taxon>Sphingobacteriia</taxon>
        <taxon>Sphingobacteriales</taxon>
        <taxon>Sphingobacteriaceae</taxon>
        <taxon>Mucilaginibacter</taxon>
    </lineage>
</organism>
<accession>A0A556MWT2</accession>
<dbReference type="RefSeq" id="WP_144247894.1">
    <property type="nucleotide sequence ID" value="NZ_VLPK01000001.1"/>
</dbReference>
<comment type="subcellular location">
    <subcellularLocation>
        <location evidence="1">Cell membrane</location>
        <topology evidence="1">Multi-pass membrane protein</topology>
    </subcellularLocation>
</comment>
<dbReference type="EMBL" id="VLPK01000001">
    <property type="protein sequence ID" value="TSJ44333.1"/>
    <property type="molecule type" value="Genomic_DNA"/>
</dbReference>
<protein>
    <submittedName>
        <fullName evidence="9">Trimeric intracellular cation channel family protein</fullName>
    </submittedName>
</protein>
<evidence type="ECO:0000256" key="1">
    <source>
        <dbReference type="ARBA" id="ARBA00004651"/>
    </source>
</evidence>
<reference evidence="9 10" key="1">
    <citation type="submission" date="2019-07" db="EMBL/GenBank/DDBJ databases">
        <authorList>
            <person name="Huq M.A."/>
        </authorList>
    </citation>
    <scope>NUCLEOTIDE SEQUENCE [LARGE SCALE GENOMIC DNA]</scope>
    <source>
        <strain evidence="9 10">MAH-19</strain>
    </source>
</reference>
<gene>
    <name evidence="9" type="ORF">FO440_09190</name>
</gene>
<dbReference type="GO" id="GO:0005886">
    <property type="term" value="C:plasma membrane"/>
    <property type="evidence" value="ECO:0007669"/>
    <property type="project" value="UniProtKB-SubCell"/>
</dbReference>
<evidence type="ECO:0000256" key="7">
    <source>
        <dbReference type="SAM" id="Phobius"/>
    </source>
</evidence>
<dbReference type="AlphaFoldDB" id="A0A556MWT2"/>
<keyword evidence="6 7" id="KW-0472">Membrane</keyword>
<comment type="similarity">
    <text evidence="2">Belongs to the UPF0126 family.</text>
</comment>
<dbReference type="OrthoDB" id="9791874at2"/>
<evidence type="ECO:0000256" key="3">
    <source>
        <dbReference type="ARBA" id="ARBA00022475"/>
    </source>
</evidence>
<feature type="transmembrane region" description="Helical" evidence="7">
    <location>
        <begin position="96"/>
        <end position="119"/>
    </location>
</feature>
<evidence type="ECO:0000313" key="10">
    <source>
        <dbReference type="Proteomes" id="UP000318733"/>
    </source>
</evidence>
<evidence type="ECO:0000256" key="6">
    <source>
        <dbReference type="ARBA" id="ARBA00023136"/>
    </source>
</evidence>
<keyword evidence="3" id="KW-1003">Cell membrane</keyword>
<keyword evidence="10" id="KW-1185">Reference proteome</keyword>
<evidence type="ECO:0000256" key="4">
    <source>
        <dbReference type="ARBA" id="ARBA00022692"/>
    </source>
</evidence>
<evidence type="ECO:0000259" key="8">
    <source>
        <dbReference type="Pfam" id="PF03458"/>
    </source>
</evidence>
<name>A0A556MWT2_9SPHI</name>
<dbReference type="PANTHER" id="PTHR30506">
    <property type="entry name" value="INNER MEMBRANE PROTEIN"/>
    <property type="match status" value="1"/>
</dbReference>
<feature type="transmembrane region" description="Helical" evidence="7">
    <location>
        <begin position="155"/>
        <end position="172"/>
    </location>
</feature>
<feature type="transmembrane region" description="Helical" evidence="7">
    <location>
        <begin position="68"/>
        <end position="84"/>
    </location>
</feature>
<dbReference type="Pfam" id="PF03458">
    <property type="entry name" value="Gly_transporter"/>
    <property type="match status" value="2"/>
</dbReference>
<comment type="caution">
    <text evidence="9">The sequence shown here is derived from an EMBL/GenBank/DDBJ whole genome shotgun (WGS) entry which is preliminary data.</text>
</comment>
<dbReference type="Proteomes" id="UP000318733">
    <property type="component" value="Unassembled WGS sequence"/>
</dbReference>
<feature type="transmembrane region" description="Helical" evidence="7">
    <location>
        <begin position="6"/>
        <end position="29"/>
    </location>
</feature>
<evidence type="ECO:0000256" key="2">
    <source>
        <dbReference type="ARBA" id="ARBA00008193"/>
    </source>
</evidence>
<keyword evidence="5 7" id="KW-1133">Transmembrane helix</keyword>
<evidence type="ECO:0000313" key="9">
    <source>
        <dbReference type="EMBL" id="TSJ44333.1"/>
    </source>
</evidence>
<feature type="domain" description="Glycine transporter" evidence="8">
    <location>
        <begin position="97"/>
        <end position="170"/>
    </location>
</feature>
<keyword evidence="4 7" id="KW-0812">Transmembrane</keyword>
<evidence type="ECO:0000256" key="5">
    <source>
        <dbReference type="ARBA" id="ARBA00022989"/>
    </source>
</evidence>